<dbReference type="SFLD" id="SFLDG01129">
    <property type="entry name" value="C1.5:_HAD__Beta-PGM__Phosphata"/>
    <property type="match status" value="1"/>
</dbReference>
<dbReference type="AlphaFoldDB" id="A0A1I1DDB1"/>
<dbReference type="RefSeq" id="WP_092539621.1">
    <property type="nucleotide sequence ID" value="NZ_FOKV01000001.1"/>
</dbReference>
<evidence type="ECO:0000256" key="1">
    <source>
        <dbReference type="ARBA" id="ARBA00008106"/>
    </source>
</evidence>
<dbReference type="OrthoDB" id="264363at2"/>
<dbReference type="Proteomes" id="UP000199438">
    <property type="component" value="Unassembled WGS sequence"/>
</dbReference>
<name>A0A1I1DDB1_9FLAO</name>
<dbReference type="EMBL" id="FOKV01000001">
    <property type="protein sequence ID" value="SFB72901.1"/>
    <property type="molecule type" value="Genomic_DNA"/>
</dbReference>
<dbReference type="InterPro" id="IPR051540">
    <property type="entry name" value="S-2-haloacid_dehalogenase"/>
</dbReference>
<keyword evidence="2" id="KW-0378">Hydrolase</keyword>
<dbReference type="STRING" id="1334022.SAMN04487907_101294"/>
<reference evidence="4" key="1">
    <citation type="submission" date="2016-10" db="EMBL/GenBank/DDBJ databases">
        <authorList>
            <person name="Varghese N."/>
            <person name="Submissions S."/>
        </authorList>
    </citation>
    <scope>NUCLEOTIDE SEQUENCE [LARGE SCALE GENOMIC DNA]</scope>
    <source>
        <strain evidence="4">DSM 24499</strain>
    </source>
</reference>
<keyword evidence="4" id="KW-1185">Reference proteome</keyword>
<dbReference type="InterPro" id="IPR023214">
    <property type="entry name" value="HAD_sf"/>
</dbReference>
<dbReference type="NCBIfam" id="TIGR01428">
    <property type="entry name" value="HAD_type_II"/>
    <property type="match status" value="1"/>
</dbReference>
<accession>A0A1I1DDB1</accession>
<dbReference type="GO" id="GO:0019120">
    <property type="term" value="F:hydrolase activity, acting on acid halide bonds, in C-halide compounds"/>
    <property type="evidence" value="ECO:0007669"/>
    <property type="project" value="InterPro"/>
</dbReference>
<dbReference type="InterPro" id="IPR006439">
    <property type="entry name" value="HAD-SF_hydro_IA"/>
</dbReference>
<proteinExistence type="inferred from homology"/>
<dbReference type="SUPFAM" id="SSF56784">
    <property type="entry name" value="HAD-like"/>
    <property type="match status" value="1"/>
</dbReference>
<dbReference type="PANTHER" id="PTHR43316:SF3">
    <property type="entry name" value="HALOACID DEHALOGENASE, TYPE II (AFU_ORTHOLOGUE AFUA_2G07750)-RELATED"/>
    <property type="match status" value="1"/>
</dbReference>
<organism evidence="3 4">
    <name type="scientific">Zunongwangia mangrovi</name>
    <dbReference type="NCBI Taxonomy" id="1334022"/>
    <lineage>
        <taxon>Bacteria</taxon>
        <taxon>Pseudomonadati</taxon>
        <taxon>Bacteroidota</taxon>
        <taxon>Flavobacteriia</taxon>
        <taxon>Flavobacteriales</taxon>
        <taxon>Flavobacteriaceae</taxon>
        <taxon>Zunongwangia</taxon>
    </lineage>
</organism>
<dbReference type="CDD" id="cd02588">
    <property type="entry name" value="HAD_L2-DEX"/>
    <property type="match status" value="1"/>
</dbReference>
<evidence type="ECO:0000256" key="2">
    <source>
        <dbReference type="ARBA" id="ARBA00022801"/>
    </source>
</evidence>
<dbReference type="Gene3D" id="1.10.150.240">
    <property type="entry name" value="Putative phosphatase, domain 2"/>
    <property type="match status" value="1"/>
</dbReference>
<dbReference type="InterPro" id="IPR006328">
    <property type="entry name" value="2-HAD"/>
</dbReference>
<dbReference type="Gene3D" id="3.40.50.1000">
    <property type="entry name" value="HAD superfamily/HAD-like"/>
    <property type="match status" value="1"/>
</dbReference>
<evidence type="ECO:0000313" key="3">
    <source>
        <dbReference type="EMBL" id="SFB72901.1"/>
    </source>
</evidence>
<dbReference type="SFLD" id="SFLDS00003">
    <property type="entry name" value="Haloacid_Dehalogenase"/>
    <property type="match status" value="1"/>
</dbReference>
<gene>
    <name evidence="3" type="ORF">SAMN04487907_101294</name>
</gene>
<comment type="similarity">
    <text evidence="1">Belongs to the HAD-like hydrolase superfamily. S-2-haloalkanoic acid dehalogenase family.</text>
</comment>
<dbReference type="PANTHER" id="PTHR43316">
    <property type="entry name" value="HYDROLASE, HALOACID DELAHOGENASE-RELATED"/>
    <property type="match status" value="1"/>
</dbReference>
<protein>
    <submittedName>
        <fullName evidence="3">2-haloacid dehalogenase</fullName>
    </submittedName>
</protein>
<sequence length="219" mass="24697">MKTKAIIFDVNETLLDMQNLENRVNTELGNELAFQVWFSKLLHYSLVENDTENHHDFSQVALATFKMCSNYFGKEYSEEQIKSILKLVKELPAYPEVFEALKILKKDCILIALTNGNQETAEAQLKYAKIDGFFDAIYSVDVVGKFKPHKSTYQKVLSDHQLNASEVLMVAAHGWDIAGAQNAGLKTAFIARPGKSTYPLAKQPDHIAEDLENLTNIII</sequence>
<dbReference type="PRINTS" id="PR00413">
    <property type="entry name" value="HADHALOGNASE"/>
</dbReference>
<dbReference type="InterPro" id="IPR023198">
    <property type="entry name" value="PGP-like_dom2"/>
</dbReference>
<evidence type="ECO:0000313" key="4">
    <source>
        <dbReference type="Proteomes" id="UP000199438"/>
    </source>
</evidence>
<dbReference type="Pfam" id="PF00702">
    <property type="entry name" value="Hydrolase"/>
    <property type="match status" value="1"/>
</dbReference>
<dbReference type="NCBIfam" id="TIGR01493">
    <property type="entry name" value="HAD-SF-IA-v2"/>
    <property type="match status" value="1"/>
</dbReference>
<dbReference type="InterPro" id="IPR036412">
    <property type="entry name" value="HAD-like_sf"/>
</dbReference>